<dbReference type="InterPro" id="IPR023213">
    <property type="entry name" value="CAT-like_dom_sf"/>
</dbReference>
<proteinExistence type="predicted"/>
<dbReference type="AlphaFoldDB" id="A0A8H4TUI0"/>
<sequence>MGSSSPSARFQWQSSSHGAWERDLDECEEFYRLSTKKGQGCFPITGCASFQLKTSGVKSDSRVEEALQKAWTCLRHQHPTLGSRIERDDETDKWKRVYRPFQNDRDQENWLRSTFKIVDSDSSALRWLDHDASSFEVPTAFLVKSKEDPPRQTLFLRCPHDITDGVGILHLIDQLFVQASIAYTQQDEYQHALQDDGLEHTRLSPSLRIAASIPKSLSESQRKRHQEIQTRNAGVYNHPAMLGLPPSSVTSSTPDGRVHRLLISIPKAVSTRILTGCKAVAQGVSVTHVFTSALVLALRDLQPRKHNPYPVRYVNHAMINLRPYCSPPYDSPDHAAAAYHTVSAQALGIDLVVSGSADETAADTSELSRVAIDVGDFYKQVKPISSGDVHEQVFLAPLTFKTLSPPPGSDPHSVSETPFCPVALSSIGNVATIVSASSDVFELTSVWAASEPIGAGVAVFLGSWNGKIELSSVFNTRYHDPDYLDGFLRSIVDHVCKGLGIDE</sequence>
<dbReference type="PANTHER" id="PTHR42034:SF1">
    <property type="entry name" value="CONDENSATION DOMAIN-CONTAINING PROTEIN"/>
    <property type="match status" value="1"/>
</dbReference>
<dbReference type="Proteomes" id="UP000622797">
    <property type="component" value="Unassembled WGS sequence"/>
</dbReference>
<dbReference type="PANTHER" id="PTHR42034">
    <property type="entry name" value="CHROMOSOME 7, WHOLE GENOME SHOTGUN SEQUENCE-RELATED"/>
    <property type="match status" value="1"/>
</dbReference>
<dbReference type="Gene3D" id="3.30.559.30">
    <property type="entry name" value="Nonribosomal peptide synthetase, condensation domain"/>
    <property type="match status" value="1"/>
</dbReference>
<keyword evidence="2" id="KW-1185">Reference proteome</keyword>
<dbReference type="SUPFAM" id="SSF52777">
    <property type="entry name" value="CoA-dependent acyltransferases"/>
    <property type="match status" value="2"/>
</dbReference>
<name>A0A8H4TUI0_9HYPO</name>
<reference evidence="1" key="2">
    <citation type="submission" date="2020-05" db="EMBL/GenBank/DDBJ databases">
        <authorList>
            <person name="Kim H.-S."/>
            <person name="Proctor R.H."/>
            <person name="Brown D.W."/>
        </authorList>
    </citation>
    <scope>NUCLEOTIDE SEQUENCE</scope>
    <source>
        <strain evidence="1">NRRL 20472</strain>
    </source>
</reference>
<evidence type="ECO:0000313" key="1">
    <source>
        <dbReference type="EMBL" id="KAF4964401.1"/>
    </source>
</evidence>
<evidence type="ECO:0000313" key="2">
    <source>
        <dbReference type="Proteomes" id="UP000622797"/>
    </source>
</evidence>
<dbReference type="EMBL" id="JABEXW010000413">
    <property type="protein sequence ID" value="KAF4964401.1"/>
    <property type="molecule type" value="Genomic_DNA"/>
</dbReference>
<comment type="caution">
    <text evidence="1">The sequence shown here is derived from an EMBL/GenBank/DDBJ whole genome shotgun (WGS) entry which is preliminary data.</text>
</comment>
<gene>
    <name evidence="1" type="ORF">FSARC_7666</name>
</gene>
<organism evidence="1 2">
    <name type="scientific">Fusarium sarcochroum</name>
    <dbReference type="NCBI Taxonomy" id="1208366"/>
    <lineage>
        <taxon>Eukaryota</taxon>
        <taxon>Fungi</taxon>
        <taxon>Dikarya</taxon>
        <taxon>Ascomycota</taxon>
        <taxon>Pezizomycotina</taxon>
        <taxon>Sordariomycetes</taxon>
        <taxon>Hypocreomycetidae</taxon>
        <taxon>Hypocreales</taxon>
        <taxon>Nectriaceae</taxon>
        <taxon>Fusarium</taxon>
        <taxon>Fusarium lateritium species complex</taxon>
    </lineage>
</organism>
<dbReference type="Gene3D" id="3.30.559.10">
    <property type="entry name" value="Chloramphenicol acetyltransferase-like domain"/>
    <property type="match status" value="1"/>
</dbReference>
<dbReference type="OrthoDB" id="2548233at2759"/>
<reference evidence="1" key="1">
    <citation type="journal article" date="2020" name="BMC Genomics">
        <title>Correction to: Identification and distribution of gene clusters required for synthesis of sphingolipid metabolism inhibitors in diverse species of the filamentous fungus Fusarium.</title>
        <authorList>
            <person name="Kim H.S."/>
            <person name="Lohmar J.M."/>
            <person name="Busman M."/>
            <person name="Brown D.W."/>
            <person name="Naumann T.A."/>
            <person name="Divon H.H."/>
            <person name="Lysoe E."/>
            <person name="Uhlig S."/>
            <person name="Proctor R.H."/>
        </authorList>
    </citation>
    <scope>NUCLEOTIDE SEQUENCE</scope>
    <source>
        <strain evidence="1">NRRL 20472</strain>
    </source>
</reference>
<accession>A0A8H4TUI0</accession>
<protein>
    <submittedName>
        <fullName evidence="1">Uncharacterized protein</fullName>
    </submittedName>
</protein>